<dbReference type="EMBL" id="WPVZ01000075">
    <property type="protein sequence ID" value="MVL44053.1"/>
    <property type="molecule type" value="Genomic_DNA"/>
</dbReference>
<evidence type="ECO:0000256" key="4">
    <source>
        <dbReference type="ARBA" id="ARBA00022679"/>
    </source>
</evidence>
<proteinExistence type="inferred from homology"/>
<dbReference type="InterPro" id="IPR015424">
    <property type="entry name" value="PyrdxlP-dep_Trfase"/>
</dbReference>
<dbReference type="GO" id="GO:0006520">
    <property type="term" value="P:amino acid metabolic process"/>
    <property type="evidence" value="ECO:0007669"/>
    <property type="project" value="InterPro"/>
</dbReference>
<dbReference type="InterPro" id="IPR050596">
    <property type="entry name" value="AspAT/PAT-like"/>
</dbReference>
<comment type="caution">
    <text evidence="8">The sequence shown here is derived from an EMBL/GenBank/DDBJ whole genome shotgun (WGS) entry which is preliminary data.</text>
</comment>
<comment type="cofactor">
    <cofactor evidence="1 6">
        <name>pyridoxal 5'-phosphate</name>
        <dbReference type="ChEBI" id="CHEBI:597326"/>
    </cofactor>
</comment>
<evidence type="ECO:0000256" key="5">
    <source>
        <dbReference type="ARBA" id="ARBA00022898"/>
    </source>
</evidence>
<evidence type="ECO:0000256" key="1">
    <source>
        <dbReference type="ARBA" id="ARBA00001933"/>
    </source>
</evidence>
<organism evidence="8 9">
    <name type="scientific">Staphylococcus aureus</name>
    <dbReference type="NCBI Taxonomy" id="1280"/>
    <lineage>
        <taxon>Bacteria</taxon>
        <taxon>Bacillati</taxon>
        <taxon>Bacillota</taxon>
        <taxon>Bacilli</taxon>
        <taxon>Bacillales</taxon>
        <taxon>Staphylococcaceae</taxon>
        <taxon>Staphylococcus</taxon>
    </lineage>
</organism>
<evidence type="ECO:0000313" key="9">
    <source>
        <dbReference type="Proteomes" id="UP000434412"/>
    </source>
</evidence>
<dbReference type="Proteomes" id="UP000434412">
    <property type="component" value="Unassembled WGS sequence"/>
</dbReference>
<keyword evidence="3 6" id="KW-0032">Aminotransferase</keyword>
<protein>
    <recommendedName>
        <fullName evidence="6">Aminotransferase</fullName>
        <ecNumber evidence="6">2.6.1.-</ecNumber>
    </recommendedName>
</protein>
<dbReference type="GO" id="GO:0030170">
    <property type="term" value="F:pyridoxal phosphate binding"/>
    <property type="evidence" value="ECO:0007669"/>
    <property type="project" value="InterPro"/>
</dbReference>
<dbReference type="GO" id="GO:0008483">
    <property type="term" value="F:transaminase activity"/>
    <property type="evidence" value="ECO:0007669"/>
    <property type="project" value="UniProtKB-KW"/>
</dbReference>
<dbReference type="PANTHER" id="PTHR46383:SF4">
    <property type="entry name" value="AMINOTRANSFERASE"/>
    <property type="match status" value="1"/>
</dbReference>
<evidence type="ECO:0000256" key="2">
    <source>
        <dbReference type="ARBA" id="ARBA00007441"/>
    </source>
</evidence>
<feature type="domain" description="Aminotransferase class I/classII large" evidence="7">
    <location>
        <begin position="2"/>
        <end position="157"/>
    </location>
</feature>
<evidence type="ECO:0000313" key="8">
    <source>
        <dbReference type="EMBL" id="MVL44053.1"/>
    </source>
</evidence>
<reference evidence="8 9" key="1">
    <citation type="submission" date="2019-11" db="EMBL/GenBank/DDBJ databases">
        <title>Implementation of targeted gown and glove precautions to prevent Staphylococcus aureus acquisition in community-based nursing homes.</title>
        <authorList>
            <person name="Stine O.C."/>
        </authorList>
    </citation>
    <scope>NUCLEOTIDE SEQUENCE [LARGE SCALE GENOMIC DNA]</scope>
    <source>
        <strain evidence="8 9">S_2023.LVRQ.AN</strain>
    </source>
</reference>
<dbReference type="SUPFAM" id="SSF53383">
    <property type="entry name" value="PLP-dependent transferases"/>
    <property type="match status" value="1"/>
</dbReference>
<dbReference type="InterPro" id="IPR015421">
    <property type="entry name" value="PyrdxlP-dep_Trfase_major"/>
</dbReference>
<dbReference type="InterPro" id="IPR004838">
    <property type="entry name" value="NHTrfase_class1_PyrdxlP-BS"/>
</dbReference>
<name>A0A6B0CFF2_STAAU</name>
<keyword evidence="4 6" id="KW-0808">Transferase</keyword>
<dbReference type="AlphaFoldDB" id="A0A6B0CFF2"/>
<evidence type="ECO:0000256" key="6">
    <source>
        <dbReference type="RuleBase" id="RU000481"/>
    </source>
</evidence>
<evidence type="ECO:0000259" key="7">
    <source>
        <dbReference type="Pfam" id="PF00155"/>
    </source>
</evidence>
<dbReference type="PANTHER" id="PTHR46383">
    <property type="entry name" value="ASPARTATE AMINOTRANSFERASE"/>
    <property type="match status" value="1"/>
</dbReference>
<dbReference type="CDD" id="cd00609">
    <property type="entry name" value="AAT_like"/>
    <property type="match status" value="1"/>
</dbReference>
<dbReference type="PROSITE" id="PS00105">
    <property type="entry name" value="AA_TRANSFER_CLASS_1"/>
    <property type="match status" value="1"/>
</dbReference>
<keyword evidence="5" id="KW-0663">Pyridoxal phosphate</keyword>
<sequence length="164" mass="18415">RDQLILIGGLSKSHSATGIRIGFLLGPQYLIDKLTFMHAYNCICANVPAQIACITALNEGLEAPKYMNEAYVERRNYLVSELTKLGFEITAQPEGAFYIFPSIKHITDDDFEFCVDLLESTHLAIVPGSSFTEFGKGFVRISYAYEMDVLKEGMKRLAKYLNTK</sequence>
<dbReference type="Pfam" id="PF00155">
    <property type="entry name" value="Aminotran_1_2"/>
    <property type="match status" value="1"/>
</dbReference>
<dbReference type="Gene3D" id="3.40.640.10">
    <property type="entry name" value="Type I PLP-dependent aspartate aminotransferase-like (Major domain)"/>
    <property type="match status" value="1"/>
</dbReference>
<feature type="non-terminal residue" evidence="8">
    <location>
        <position position="1"/>
    </location>
</feature>
<evidence type="ECO:0000256" key="3">
    <source>
        <dbReference type="ARBA" id="ARBA00022576"/>
    </source>
</evidence>
<dbReference type="EC" id="2.6.1.-" evidence="6"/>
<gene>
    <name evidence="8" type="ORF">GO941_00900</name>
</gene>
<accession>A0A6B0CFF2</accession>
<comment type="similarity">
    <text evidence="2 6">Belongs to the class-I pyridoxal-phosphate-dependent aminotransferase family.</text>
</comment>
<dbReference type="InterPro" id="IPR004839">
    <property type="entry name" value="Aminotransferase_I/II_large"/>
</dbReference>